<evidence type="ECO:0000256" key="3">
    <source>
        <dbReference type="ARBA" id="ARBA00009711"/>
    </source>
</evidence>
<comment type="subcellular location">
    <subcellularLocation>
        <location evidence="2">Nucleus</location>
    </subcellularLocation>
</comment>
<dbReference type="Pfam" id="PF02373">
    <property type="entry name" value="JmjC"/>
    <property type="match status" value="1"/>
</dbReference>
<dbReference type="InterPro" id="IPR003347">
    <property type="entry name" value="JmjC_dom"/>
</dbReference>
<keyword evidence="7" id="KW-0863">Zinc-finger</keyword>
<evidence type="ECO:0000256" key="4">
    <source>
        <dbReference type="ARBA" id="ARBA00012900"/>
    </source>
</evidence>
<evidence type="ECO:0000256" key="6">
    <source>
        <dbReference type="ARBA" id="ARBA00022737"/>
    </source>
</evidence>
<keyword evidence="13" id="KW-0805">Transcription regulation</keyword>
<dbReference type="GO" id="GO:0000785">
    <property type="term" value="C:chromatin"/>
    <property type="evidence" value="ECO:0007669"/>
    <property type="project" value="TreeGrafter"/>
</dbReference>
<evidence type="ECO:0000256" key="17">
    <source>
        <dbReference type="SAM" id="MobiDB-lite"/>
    </source>
</evidence>
<dbReference type="PROSITE" id="PS51805">
    <property type="entry name" value="EPHD"/>
    <property type="match status" value="1"/>
</dbReference>
<dbReference type="Proteomes" id="UP000515156">
    <property type="component" value="Chromosome 2"/>
</dbReference>
<keyword evidence="12" id="KW-0408">Iron</keyword>
<evidence type="ECO:0000256" key="14">
    <source>
        <dbReference type="ARBA" id="ARBA00023163"/>
    </source>
</evidence>
<dbReference type="InterPro" id="IPR013083">
    <property type="entry name" value="Znf_RING/FYVE/PHD"/>
</dbReference>
<comment type="catalytic activity">
    <reaction evidence="16">
        <text>N(6),N(6),N(6)-trimethyl-L-lysyl(9)-[histone H3] + 2 2-oxoglutarate + 2 O2 = N(6)-methyl-L-lysyl(9)-[histone H3] + 2 formaldehyde + 2 succinate + 2 CO2</text>
        <dbReference type="Rhea" id="RHEA:60200"/>
        <dbReference type="Rhea" id="RHEA-COMP:15538"/>
        <dbReference type="Rhea" id="RHEA-COMP:15542"/>
        <dbReference type="ChEBI" id="CHEBI:15379"/>
        <dbReference type="ChEBI" id="CHEBI:16526"/>
        <dbReference type="ChEBI" id="CHEBI:16810"/>
        <dbReference type="ChEBI" id="CHEBI:16842"/>
        <dbReference type="ChEBI" id="CHEBI:30031"/>
        <dbReference type="ChEBI" id="CHEBI:61929"/>
        <dbReference type="ChEBI" id="CHEBI:61961"/>
        <dbReference type="EC" id="1.14.11.66"/>
    </reaction>
</comment>
<proteinExistence type="inferred from homology"/>
<dbReference type="GO" id="GO:0008270">
    <property type="term" value="F:zinc ion binding"/>
    <property type="evidence" value="ECO:0007669"/>
    <property type="project" value="UniProtKB-KW"/>
</dbReference>
<dbReference type="CDD" id="cd20465">
    <property type="entry name" value="Tudor_JMJD2C_rpt1"/>
    <property type="match status" value="1"/>
</dbReference>
<evidence type="ECO:0000256" key="2">
    <source>
        <dbReference type="ARBA" id="ARBA00004123"/>
    </source>
</evidence>
<keyword evidence="11" id="KW-0560">Oxidoreductase</keyword>
<dbReference type="OrthoDB" id="9547406at2759"/>
<dbReference type="GO" id="GO:0051864">
    <property type="term" value="F:histone H3K36 demethylase activity"/>
    <property type="evidence" value="ECO:0007669"/>
    <property type="project" value="TreeGrafter"/>
</dbReference>
<evidence type="ECO:0000259" key="18">
    <source>
        <dbReference type="PROSITE" id="PS51183"/>
    </source>
</evidence>
<dbReference type="SMART" id="SM00558">
    <property type="entry name" value="JmjC"/>
    <property type="match status" value="1"/>
</dbReference>
<comment type="similarity">
    <text evidence="3">Belongs to the JHDM3 histone demethylase family.</text>
</comment>
<dbReference type="SUPFAM" id="SSF63748">
    <property type="entry name" value="Tudor/PWWP/MBT"/>
    <property type="match status" value="2"/>
</dbReference>
<dbReference type="GO" id="GO:0140684">
    <property type="term" value="F:histone H3K9me2/H3K9me3 demethylase activity"/>
    <property type="evidence" value="ECO:0007669"/>
    <property type="project" value="UniProtKB-EC"/>
</dbReference>
<name>A0A6P7XA34_9AMPH</name>
<evidence type="ECO:0000256" key="11">
    <source>
        <dbReference type="ARBA" id="ARBA00023002"/>
    </source>
</evidence>
<dbReference type="GeneID" id="115463618"/>
<dbReference type="GO" id="GO:0005634">
    <property type="term" value="C:nucleus"/>
    <property type="evidence" value="ECO:0007669"/>
    <property type="project" value="UniProtKB-SubCell"/>
</dbReference>
<dbReference type="PANTHER" id="PTHR10694">
    <property type="entry name" value="LYSINE-SPECIFIC DEMETHYLASE"/>
    <property type="match status" value="1"/>
</dbReference>
<feature type="domain" description="JmjC" evidence="19">
    <location>
        <begin position="144"/>
        <end position="310"/>
    </location>
</feature>
<dbReference type="PROSITE" id="PS51183">
    <property type="entry name" value="JMJN"/>
    <property type="match status" value="1"/>
</dbReference>
<protein>
    <recommendedName>
        <fullName evidence="4">[histone H3]-trimethyl-L-lysine(9) demethylase</fullName>
        <ecNumber evidence="4">1.14.11.66</ecNumber>
    </recommendedName>
</protein>
<evidence type="ECO:0000259" key="20">
    <source>
        <dbReference type="PROSITE" id="PS51805"/>
    </source>
</evidence>
<dbReference type="Pfam" id="PF13832">
    <property type="entry name" value="zf-HC5HC2H_2"/>
    <property type="match status" value="1"/>
</dbReference>
<dbReference type="InterPro" id="IPR019787">
    <property type="entry name" value="Znf_PHD-finger"/>
</dbReference>
<evidence type="ECO:0000256" key="15">
    <source>
        <dbReference type="ARBA" id="ARBA00023242"/>
    </source>
</evidence>
<feature type="region of interest" description="Disordered" evidence="17">
    <location>
        <begin position="532"/>
        <end position="567"/>
    </location>
</feature>
<evidence type="ECO:0000256" key="12">
    <source>
        <dbReference type="ARBA" id="ARBA00023004"/>
    </source>
</evidence>
<organism evidence="21 22">
    <name type="scientific">Microcaecilia unicolor</name>
    <dbReference type="NCBI Taxonomy" id="1415580"/>
    <lineage>
        <taxon>Eukaryota</taxon>
        <taxon>Metazoa</taxon>
        <taxon>Chordata</taxon>
        <taxon>Craniata</taxon>
        <taxon>Vertebrata</taxon>
        <taxon>Euteleostomi</taxon>
        <taxon>Amphibia</taxon>
        <taxon>Gymnophiona</taxon>
        <taxon>Siphonopidae</taxon>
        <taxon>Microcaecilia</taxon>
    </lineage>
</organism>
<evidence type="ECO:0000256" key="7">
    <source>
        <dbReference type="ARBA" id="ARBA00022771"/>
    </source>
</evidence>
<dbReference type="FunFam" id="2.60.120.650:FF:000048">
    <property type="entry name" value="Lysine-specific demethylase 4A"/>
    <property type="match status" value="1"/>
</dbReference>
<dbReference type="InParanoid" id="A0A6P7XA34"/>
<dbReference type="PROSITE" id="PS51184">
    <property type="entry name" value="JMJC"/>
    <property type="match status" value="1"/>
</dbReference>
<keyword evidence="8" id="KW-0862">Zinc</keyword>
<dbReference type="PANTHER" id="PTHR10694:SF104">
    <property type="entry name" value="LYSINE-SPECIFIC DEMETHYLASE 4C"/>
    <property type="match status" value="1"/>
</dbReference>
<keyword evidence="10" id="KW-0223">Dioxygenase</keyword>
<keyword evidence="6" id="KW-0677">Repeat</keyword>
<evidence type="ECO:0000313" key="22">
    <source>
        <dbReference type="RefSeq" id="XP_030050166.1"/>
    </source>
</evidence>
<evidence type="ECO:0000256" key="8">
    <source>
        <dbReference type="ARBA" id="ARBA00022833"/>
    </source>
</evidence>
<dbReference type="SMART" id="SM00333">
    <property type="entry name" value="TUDOR"/>
    <property type="match status" value="2"/>
</dbReference>
<dbReference type="KEGG" id="muo:115463618"/>
<dbReference type="Gene3D" id="2.30.30.140">
    <property type="match status" value="1"/>
</dbReference>
<dbReference type="Gene3D" id="3.30.40.10">
    <property type="entry name" value="Zinc/RING finger domain, C3HC4 (zinc finger)"/>
    <property type="match status" value="2"/>
</dbReference>
<feature type="domain" description="PHD-type" evidence="20">
    <location>
        <begin position="773"/>
        <end position="886"/>
    </location>
</feature>
<dbReference type="SMART" id="SM00545">
    <property type="entry name" value="JmjN"/>
    <property type="match status" value="1"/>
</dbReference>
<dbReference type="InterPro" id="IPR034732">
    <property type="entry name" value="EPHD"/>
</dbReference>
<dbReference type="InterPro" id="IPR011011">
    <property type="entry name" value="Znf_FYVE_PHD"/>
</dbReference>
<dbReference type="AlphaFoldDB" id="A0A6P7XA34"/>
<dbReference type="SUPFAM" id="SSF51197">
    <property type="entry name" value="Clavaminate synthase-like"/>
    <property type="match status" value="1"/>
</dbReference>
<comment type="cofactor">
    <cofactor evidence="1">
        <name>Fe(2+)</name>
        <dbReference type="ChEBI" id="CHEBI:29033"/>
    </cofactor>
</comment>
<dbReference type="InterPro" id="IPR002999">
    <property type="entry name" value="Tudor"/>
</dbReference>
<keyword evidence="21" id="KW-1185">Reference proteome</keyword>
<keyword evidence="15" id="KW-0539">Nucleus</keyword>
<keyword evidence="5" id="KW-0479">Metal-binding</keyword>
<dbReference type="FunFam" id="3.30.40.10:FF:000029">
    <property type="entry name" value="lysine-specific demethylase 4C isoform X1"/>
    <property type="match status" value="1"/>
</dbReference>
<evidence type="ECO:0000256" key="1">
    <source>
        <dbReference type="ARBA" id="ARBA00001954"/>
    </source>
</evidence>
<dbReference type="Pfam" id="PF13831">
    <property type="entry name" value="PHD_2"/>
    <property type="match status" value="1"/>
</dbReference>
<dbReference type="SMART" id="SM00249">
    <property type="entry name" value="PHD"/>
    <property type="match status" value="2"/>
</dbReference>
<evidence type="ECO:0000256" key="9">
    <source>
        <dbReference type="ARBA" id="ARBA00022853"/>
    </source>
</evidence>
<evidence type="ECO:0000256" key="10">
    <source>
        <dbReference type="ARBA" id="ARBA00022964"/>
    </source>
</evidence>
<evidence type="ECO:0000259" key="19">
    <source>
        <dbReference type="PROSITE" id="PS51184"/>
    </source>
</evidence>
<feature type="domain" description="JmjN" evidence="18">
    <location>
        <begin position="16"/>
        <end position="58"/>
    </location>
</feature>
<keyword evidence="9" id="KW-0156">Chromatin regulator</keyword>
<dbReference type="InterPro" id="IPR003349">
    <property type="entry name" value="JmjN"/>
</dbReference>
<dbReference type="InterPro" id="IPR001965">
    <property type="entry name" value="Znf_PHD"/>
</dbReference>
<keyword evidence="14" id="KW-0804">Transcription</keyword>
<dbReference type="CTD" id="23081"/>
<dbReference type="FunCoup" id="A0A6P7XA34">
    <property type="interactions" value="2355"/>
</dbReference>
<dbReference type="Pfam" id="PF02375">
    <property type="entry name" value="JmjN"/>
    <property type="match status" value="1"/>
</dbReference>
<dbReference type="FunFam" id="3.10.330.70:FF:000001">
    <property type="entry name" value="Putative lysine-specific demethylase 4a"/>
    <property type="match status" value="1"/>
</dbReference>
<evidence type="ECO:0000313" key="21">
    <source>
        <dbReference type="Proteomes" id="UP000515156"/>
    </source>
</evidence>
<sequence length="1077" mass="123223">MAAECSNSPSNPSCKILTFRPTLEEFRDFNKYLVHMEMKGAHRAGLAKVIPPKGWKPKRHYDDIDDLVIPAPIQQMVTGQSGLFTQYNIQKKPMTVQEFRRLANNDKYCTPRYLDYEDLERKYWKNLTFVAPIYGADINGSLYDKDVDEWNISRLNTILDVVGEDCGISIEGVNTPYLYFGMWKTTFAWHTEDMDLYSINYLHFGEPKSWYAIPPEHGRRLERLAQGFFPSSSQGCDAFLRHKMTLISPSILKKYGIPFDKVTQEAGEFMITFPYGYHAGFNHGFNCAESTNFASTRWIDYGKVAKLCSCSNDMVKISMDIFVKKFQPDRYQLWKQGKDICNIDHTKPASEVTPEVKAWLRRRRKSRLSYKGVQRFRSKSKKLKTRDDERTSAVIVDAELATTETATDGLKVNEKPKEVKLENTEVPVEKESSISGVQLDDNLLDNIQVSGTSCTESAFSSTSTMQEIKTEKEYKIESYIASSRLGESSVYTTASASSEKIEGDLKCERETEEIISFQKPYVHVSLEAENLEKEETSSLSTDDGASDLDSTDNGLEPGEIRNIINNGKSGLETSTFSETTVNREKKVITKSWRHPLNKPPPRSPMTLVKQQTASDEEFSEIPLLEEEVEETESWAKPLVYLWQRRKHNFHAEREYNASVAQMDPYCAICTLVLPYYRMTNYDDETKSNWESKILGIPPEDRRSKPLIPEMCFLYNEVDTKHTPLNALVEEDGRSILISCAKCYVQVHASCYGIPSPEIHNGWLCSRCRNGAWTAECCLCTLRGGALKETTDKRWAHVMCAIVVPEVQFVSVMERNPINTREMPLERLKLKCIFCRQRFENTSGACVQCSSGRCPTSFHVTCAHAAGVLMEPSDWPHVIYITCFRHKSNHNLRTNLSEKAISVGQTVISKHRNTRYYSCRVTKVTAQTFYKIVFDDGSFSSDTFPEDIVSRDCLKLGPPAEGDVVQVKWPDGILYGAKYLGTNVVQMYQVEFEDGSQLTMQREEIYTQDEELPKRIKARLSTASAMKYEETFYGEELIQGEKKRQRLLNGRLKNEYVNDSGYRMFFMSSFQQKYQNGL</sequence>
<dbReference type="Gene3D" id="2.60.120.650">
    <property type="entry name" value="Cupin"/>
    <property type="match status" value="1"/>
</dbReference>
<evidence type="ECO:0000256" key="5">
    <source>
        <dbReference type="ARBA" id="ARBA00022723"/>
    </source>
</evidence>
<dbReference type="Gene3D" id="3.10.330.70">
    <property type="match status" value="1"/>
</dbReference>
<gene>
    <name evidence="22" type="primary">KDM4C</name>
</gene>
<evidence type="ECO:0000256" key="13">
    <source>
        <dbReference type="ARBA" id="ARBA00023015"/>
    </source>
</evidence>
<accession>A0A6P7XA34</accession>
<dbReference type="EC" id="1.14.11.66" evidence="4"/>
<evidence type="ECO:0000256" key="16">
    <source>
        <dbReference type="ARBA" id="ARBA00049349"/>
    </source>
</evidence>
<dbReference type="RefSeq" id="XP_030050166.1">
    <property type="nucleotide sequence ID" value="XM_030194306.1"/>
</dbReference>
<dbReference type="Pfam" id="PF18104">
    <property type="entry name" value="Tudor_2"/>
    <property type="match status" value="2"/>
</dbReference>
<dbReference type="SUPFAM" id="SSF57903">
    <property type="entry name" value="FYVE/PHD zinc finger"/>
    <property type="match status" value="1"/>
</dbReference>
<dbReference type="GO" id="GO:0010468">
    <property type="term" value="P:regulation of gene expression"/>
    <property type="evidence" value="ECO:0007669"/>
    <property type="project" value="TreeGrafter"/>
</dbReference>
<dbReference type="InterPro" id="IPR040477">
    <property type="entry name" value="KDM4-like_Tudor"/>
</dbReference>
<reference evidence="22" key="1">
    <citation type="submission" date="2025-08" db="UniProtKB">
        <authorList>
            <consortium name="RefSeq"/>
        </authorList>
    </citation>
    <scope>IDENTIFICATION</scope>
</reference>